<feature type="region of interest" description="Disordered" evidence="1">
    <location>
        <begin position="1"/>
        <end position="41"/>
    </location>
</feature>
<comment type="caution">
    <text evidence="2">The sequence shown here is derived from an EMBL/GenBank/DDBJ whole genome shotgun (WGS) entry which is preliminary data.</text>
</comment>
<evidence type="ECO:0000313" key="3">
    <source>
        <dbReference type="Proteomes" id="UP000789739"/>
    </source>
</evidence>
<accession>A0A9N8VYG0</accession>
<dbReference type="AlphaFoldDB" id="A0A9N8VYG0"/>
<sequence length="106" mass="11935">MALMVGDHVPSDNYSSKKRKSSSKRISSKKRVTASSSKGITTTGEYIDGGTFGNYDGQSVTWKTCDAYNEQETTKMLKHEVILFHVYSIIIKDAYNVDPTKLTKRY</sequence>
<evidence type="ECO:0000313" key="2">
    <source>
        <dbReference type="EMBL" id="CAG8468739.1"/>
    </source>
</evidence>
<feature type="compositionally biased region" description="Basic residues" evidence="1">
    <location>
        <begin position="16"/>
        <end position="32"/>
    </location>
</feature>
<gene>
    <name evidence="2" type="ORF">PBRASI_LOCUS964</name>
</gene>
<evidence type="ECO:0000256" key="1">
    <source>
        <dbReference type="SAM" id="MobiDB-lite"/>
    </source>
</evidence>
<organism evidence="2 3">
    <name type="scientific">Paraglomus brasilianum</name>
    <dbReference type="NCBI Taxonomy" id="144538"/>
    <lineage>
        <taxon>Eukaryota</taxon>
        <taxon>Fungi</taxon>
        <taxon>Fungi incertae sedis</taxon>
        <taxon>Mucoromycota</taxon>
        <taxon>Glomeromycotina</taxon>
        <taxon>Glomeromycetes</taxon>
        <taxon>Paraglomerales</taxon>
        <taxon>Paraglomeraceae</taxon>
        <taxon>Paraglomus</taxon>
    </lineage>
</organism>
<dbReference type="OrthoDB" id="2156052at2759"/>
<reference evidence="2" key="1">
    <citation type="submission" date="2021-06" db="EMBL/GenBank/DDBJ databases">
        <authorList>
            <person name="Kallberg Y."/>
            <person name="Tangrot J."/>
            <person name="Rosling A."/>
        </authorList>
    </citation>
    <scope>NUCLEOTIDE SEQUENCE</scope>
    <source>
        <strain evidence="2">BR232B</strain>
    </source>
</reference>
<name>A0A9N8VYG0_9GLOM</name>
<keyword evidence="3" id="KW-1185">Reference proteome</keyword>
<dbReference type="EMBL" id="CAJVPI010000055">
    <property type="protein sequence ID" value="CAG8468739.1"/>
    <property type="molecule type" value="Genomic_DNA"/>
</dbReference>
<protein>
    <submittedName>
        <fullName evidence="2">9929_t:CDS:1</fullName>
    </submittedName>
</protein>
<dbReference type="Proteomes" id="UP000789739">
    <property type="component" value="Unassembled WGS sequence"/>
</dbReference>
<proteinExistence type="predicted"/>